<sequence length="83" mass="9121">MKNIDPQTPISQLTVAEFLEISKRVNSEKKYEYGLKGLAKILGCSVSKASEVKSSGILNKAIIQNGNIIIIDKEKALQLFGKK</sequence>
<organism evidence="1 2">
    <name type="scientific">Chryseobacterium soldanellicola</name>
    <dbReference type="NCBI Taxonomy" id="311333"/>
    <lineage>
        <taxon>Bacteria</taxon>
        <taxon>Pseudomonadati</taxon>
        <taxon>Bacteroidota</taxon>
        <taxon>Flavobacteriia</taxon>
        <taxon>Flavobacteriales</taxon>
        <taxon>Weeksellaceae</taxon>
        <taxon>Chryseobacterium group</taxon>
        <taxon>Chryseobacterium</taxon>
    </lineage>
</organism>
<dbReference type="Pfam" id="PF12964">
    <property type="entry name" value="DUF3853"/>
    <property type="match status" value="1"/>
</dbReference>
<dbReference type="Proteomes" id="UP000199627">
    <property type="component" value="Unassembled WGS sequence"/>
</dbReference>
<reference evidence="2" key="1">
    <citation type="submission" date="2016-10" db="EMBL/GenBank/DDBJ databases">
        <authorList>
            <person name="Varghese N."/>
            <person name="Submissions S."/>
        </authorList>
    </citation>
    <scope>NUCLEOTIDE SEQUENCE [LARGE SCALE GENOMIC DNA]</scope>
    <source>
        <strain evidence="2">DSM 17072</strain>
    </source>
</reference>
<protein>
    <recommendedName>
        <fullName evidence="3">DUF3853 family protein</fullName>
    </recommendedName>
</protein>
<evidence type="ECO:0000313" key="2">
    <source>
        <dbReference type="Proteomes" id="UP000199627"/>
    </source>
</evidence>
<accession>A0A1H1FFG7</accession>
<dbReference type="OrthoDB" id="1151565at2"/>
<dbReference type="AlphaFoldDB" id="A0A1H1FFG7"/>
<gene>
    <name evidence="1" type="ORF">SAMN05421664_3039</name>
</gene>
<proteinExistence type="predicted"/>
<name>A0A1H1FFG7_9FLAO</name>
<dbReference type="InterPro" id="IPR024363">
    <property type="entry name" value="DUF3853"/>
</dbReference>
<evidence type="ECO:0000313" key="1">
    <source>
        <dbReference type="EMBL" id="SDQ99695.1"/>
    </source>
</evidence>
<dbReference type="EMBL" id="FNKL01000004">
    <property type="protein sequence ID" value="SDQ99695.1"/>
    <property type="molecule type" value="Genomic_DNA"/>
</dbReference>
<keyword evidence="2" id="KW-1185">Reference proteome</keyword>
<dbReference type="RefSeq" id="WP_028122938.1">
    <property type="nucleotide sequence ID" value="NZ_FNKL01000004.1"/>
</dbReference>
<dbReference type="STRING" id="311333.SAMN05421664_3039"/>
<evidence type="ECO:0008006" key="3">
    <source>
        <dbReference type="Google" id="ProtNLM"/>
    </source>
</evidence>